<organism evidence="2 3">
    <name type="scientific">Lasiosphaeris hirsuta</name>
    <dbReference type="NCBI Taxonomy" id="260670"/>
    <lineage>
        <taxon>Eukaryota</taxon>
        <taxon>Fungi</taxon>
        <taxon>Dikarya</taxon>
        <taxon>Ascomycota</taxon>
        <taxon>Pezizomycotina</taxon>
        <taxon>Sordariomycetes</taxon>
        <taxon>Sordariomycetidae</taxon>
        <taxon>Sordariales</taxon>
        <taxon>Lasiosphaeriaceae</taxon>
        <taxon>Lasiosphaeris</taxon>
    </lineage>
</organism>
<dbReference type="AlphaFoldDB" id="A0AA40BCH0"/>
<name>A0AA40BCH0_9PEZI</name>
<feature type="compositionally biased region" description="Low complexity" evidence="1">
    <location>
        <begin position="51"/>
        <end position="66"/>
    </location>
</feature>
<feature type="compositionally biased region" description="Polar residues" evidence="1">
    <location>
        <begin position="67"/>
        <end position="76"/>
    </location>
</feature>
<proteinExistence type="predicted"/>
<evidence type="ECO:0000313" key="2">
    <source>
        <dbReference type="EMBL" id="KAK0731636.1"/>
    </source>
</evidence>
<gene>
    <name evidence="2" type="ORF">B0H67DRAFT_476658</name>
</gene>
<evidence type="ECO:0000256" key="1">
    <source>
        <dbReference type="SAM" id="MobiDB-lite"/>
    </source>
</evidence>
<sequence length="145" mass="16211">MSRCHICFRKPSKKSDLDSFADCQACGQRTCYVCIRECLGWRPGLMQPPRQSQGVNVNGMGGQQQQLNSPPNSDLSFTMLDADDTSGSGSDMSRDEAHRQGRHHRPQEEDSWRGRHTQMVCSRCCVERGQDGDVVCLGCLPFIES</sequence>
<feature type="region of interest" description="Disordered" evidence="1">
    <location>
        <begin position="49"/>
        <end position="112"/>
    </location>
</feature>
<protein>
    <submittedName>
        <fullName evidence="2">Uncharacterized protein</fullName>
    </submittedName>
</protein>
<accession>A0AA40BCH0</accession>
<reference evidence="2" key="1">
    <citation type="submission" date="2023-06" db="EMBL/GenBank/DDBJ databases">
        <title>Genome-scale phylogeny and comparative genomics of the fungal order Sordariales.</title>
        <authorList>
            <consortium name="Lawrence Berkeley National Laboratory"/>
            <person name="Hensen N."/>
            <person name="Bonometti L."/>
            <person name="Westerberg I."/>
            <person name="Brannstrom I.O."/>
            <person name="Guillou S."/>
            <person name="Cros-Aarteil S."/>
            <person name="Calhoun S."/>
            <person name="Haridas S."/>
            <person name="Kuo A."/>
            <person name="Mondo S."/>
            <person name="Pangilinan J."/>
            <person name="Riley R."/>
            <person name="Labutti K."/>
            <person name="Andreopoulos B."/>
            <person name="Lipzen A."/>
            <person name="Chen C."/>
            <person name="Yanf M."/>
            <person name="Daum C."/>
            <person name="Ng V."/>
            <person name="Clum A."/>
            <person name="Steindorff A."/>
            <person name="Ohm R."/>
            <person name="Martin F."/>
            <person name="Silar P."/>
            <person name="Natvig D."/>
            <person name="Lalanne C."/>
            <person name="Gautier V."/>
            <person name="Ament-Velasquez S.L."/>
            <person name="Kruys A."/>
            <person name="Hutchinson M.I."/>
            <person name="Powell A.J."/>
            <person name="Barry K."/>
            <person name="Miller A.N."/>
            <person name="Grigoriev I.V."/>
            <person name="Debuchy R."/>
            <person name="Gladieux P."/>
            <person name="Thoren M.H."/>
            <person name="Johannesson H."/>
        </authorList>
    </citation>
    <scope>NUCLEOTIDE SEQUENCE</scope>
    <source>
        <strain evidence="2">SMH4607-1</strain>
    </source>
</reference>
<evidence type="ECO:0000313" key="3">
    <source>
        <dbReference type="Proteomes" id="UP001172102"/>
    </source>
</evidence>
<dbReference type="Proteomes" id="UP001172102">
    <property type="component" value="Unassembled WGS sequence"/>
</dbReference>
<keyword evidence="3" id="KW-1185">Reference proteome</keyword>
<dbReference type="EMBL" id="JAUKUA010000001">
    <property type="protein sequence ID" value="KAK0731636.1"/>
    <property type="molecule type" value="Genomic_DNA"/>
</dbReference>
<comment type="caution">
    <text evidence="2">The sequence shown here is derived from an EMBL/GenBank/DDBJ whole genome shotgun (WGS) entry which is preliminary data.</text>
</comment>